<proteinExistence type="predicted"/>
<evidence type="ECO:0000313" key="1">
    <source>
        <dbReference type="EMBL" id="KZC05317.1"/>
    </source>
</evidence>
<gene>
    <name evidence="1" type="ORF">WN55_05837</name>
</gene>
<accession>A0A154P0E0</accession>
<organism evidence="1 2">
    <name type="scientific">Dufourea novaeangliae</name>
    <name type="common">Sweat bee</name>
    <dbReference type="NCBI Taxonomy" id="178035"/>
    <lineage>
        <taxon>Eukaryota</taxon>
        <taxon>Metazoa</taxon>
        <taxon>Ecdysozoa</taxon>
        <taxon>Arthropoda</taxon>
        <taxon>Hexapoda</taxon>
        <taxon>Insecta</taxon>
        <taxon>Pterygota</taxon>
        <taxon>Neoptera</taxon>
        <taxon>Endopterygota</taxon>
        <taxon>Hymenoptera</taxon>
        <taxon>Apocrita</taxon>
        <taxon>Aculeata</taxon>
        <taxon>Apoidea</taxon>
        <taxon>Anthophila</taxon>
        <taxon>Halictidae</taxon>
        <taxon>Rophitinae</taxon>
        <taxon>Dufourea</taxon>
    </lineage>
</organism>
<protein>
    <submittedName>
        <fullName evidence="1">Uncharacterized protein</fullName>
    </submittedName>
</protein>
<reference evidence="1 2" key="1">
    <citation type="submission" date="2015-07" db="EMBL/GenBank/DDBJ databases">
        <title>The genome of Dufourea novaeangliae.</title>
        <authorList>
            <person name="Pan H."/>
            <person name="Kapheim K."/>
        </authorList>
    </citation>
    <scope>NUCLEOTIDE SEQUENCE [LARGE SCALE GENOMIC DNA]</scope>
    <source>
        <strain evidence="1">0120121106</strain>
        <tissue evidence="1">Whole body</tissue>
    </source>
</reference>
<dbReference type="Proteomes" id="UP000076502">
    <property type="component" value="Unassembled WGS sequence"/>
</dbReference>
<dbReference type="EMBL" id="KQ434787">
    <property type="protein sequence ID" value="KZC05317.1"/>
    <property type="molecule type" value="Genomic_DNA"/>
</dbReference>
<keyword evidence="2" id="KW-1185">Reference proteome</keyword>
<evidence type="ECO:0000313" key="2">
    <source>
        <dbReference type="Proteomes" id="UP000076502"/>
    </source>
</evidence>
<dbReference type="AlphaFoldDB" id="A0A154P0E0"/>
<name>A0A154P0E0_DUFNO</name>
<sequence>MNRAVGSPSTYRGGGKNHVYTQLVWWEGAKTSSWADDVKRPCSTDPSGQRRRALSFAREFLQDATTSRRLSFHLRGVTINSIRCPE</sequence>